<dbReference type="Proteomes" id="UP000002588">
    <property type="component" value="Chromosome"/>
</dbReference>
<evidence type="ECO:0000313" key="1">
    <source>
        <dbReference type="EMBL" id="CAL95688.1"/>
    </source>
</evidence>
<dbReference type="STRING" id="62928.azo3071"/>
<name>A1KA32_AZOSB</name>
<organism evidence="1 2">
    <name type="scientific">Azoarcus sp. (strain BH72)</name>
    <dbReference type="NCBI Taxonomy" id="418699"/>
    <lineage>
        <taxon>Bacteria</taxon>
        <taxon>Pseudomonadati</taxon>
        <taxon>Pseudomonadota</taxon>
        <taxon>Betaproteobacteria</taxon>
        <taxon>Rhodocyclales</taxon>
        <taxon>Zoogloeaceae</taxon>
        <taxon>Azoarcus</taxon>
    </lineage>
</organism>
<keyword evidence="2" id="KW-1185">Reference proteome</keyword>
<reference evidence="1 2" key="1">
    <citation type="journal article" date="2006" name="Nat. Biotechnol.">
        <title>Complete genome of the mutualistic, N2-fixing grass endophyte Azoarcus sp. strain BH72.</title>
        <authorList>
            <person name="Krause A."/>
            <person name="Ramakumar A."/>
            <person name="Bartels D."/>
            <person name="Battistoni F."/>
            <person name="Bekel T."/>
            <person name="Boch J."/>
            <person name="Boehm M."/>
            <person name="Friedrich F."/>
            <person name="Hurek T."/>
            <person name="Krause L."/>
            <person name="Linke B."/>
            <person name="McHardy A.C."/>
            <person name="Sarkar A."/>
            <person name="Schneiker S."/>
            <person name="Syed A.A."/>
            <person name="Thauer R."/>
            <person name="Vorhoelter F.-J."/>
            <person name="Weidner S."/>
            <person name="Puehler A."/>
            <person name="Reinhold-Hurek B."/>
            <person name="Kaiser O."/>
            <person name="Goesmann A."/>
        </authorList>
    </citation>
    <scope>NUCLEOTIDE SEQUENCE [LARGE SCALE GENOMIC DNA]</scope>
    <source>
        <strain evidence="1 2">BH72</strain>
    </source>
</reference>
<evidence type="ECO:0000313" key="2">
    <source>
        <dbReference type="Proteomes" id="UP000002588"/>
    </source>
</evidence>
<dbReference type="KEGG" id="azo:azo3071"/>
<sequence>MNSNVERWLSQSRNGSIGSGVAFESRPFPVSRYFPNRFAPNGMGYGVHGAVIRLNRLPLAHFATPLSPLIPPKGLVFPHP</sequence>
<proteinExistence type="predicted"/>
<protein>
    <submittedName>
        <fullName evidence="1">Uncharacterized protein</fullName>
    </submittedName>
</protein>
<dbReference type="HOGENOM" id="CLU_2582140_0_0_4"/>
<dbReference type="EMBL" id="AM406670">
    <property type="protein sequence ID" value="CAL95688.1"/>
    <property type="molecule type" value="Genomic_DNA"/>
</dbReference>
<dbReference type="AlphaFoldDB" id="A1KA32"/>
<gene>
    <name evidence="1" type="ordered locus">azo3071</name>
</gene>
<accession>A1KA32</accession>